<dbReference type="RefSeq" id="WP_225942091.1">
    <property type="nucleotide sequence ID" value="NZ_JADBEL010000016.1"/>
</dbReference>
<proteinExistence type="predicted"/>
<keyword evidence="2" id="KW-0812">Transmembrane</keyword>
<evidence type="ECO:0000256" key="2">
    <source>
        <dbReference type="SAM" id="Phobius"/>
    </source>
</evidence>
<evidence type="ECO:0000313" key="3">
    <source>
        <dbReference type="EMBL" id="MBE1555686.1"/>
    </source>
</evidence>
<feature type="compositionally biased region" description="Basic and acidic residues" evidence="1">
    <location>
        <begin position="1"/>
        <end position="14"/>
    </location>
</feature>
<organism evidence="3 4">
    <name type="scientific">Sporosarcina limicola</name>
    <dbReference type="NCBI Taxonomy" id="34101"/>
    <lineage>
        <taxon>Bacteria</taxon>
        <taxon>Bacillati</taxon>
        <taxon>Bacillota</taxon>
        <taxon>Bacilli</taxon>
        <taxon>Bacillales</taxon>
        <taxon>Caryophanaceae</taxon>
        <taxon>Sporosarcina</taxon>
    </lineage>
</organism>
<dbReference type="InterPro" id="IPR024596">
    <property type="entry name" value="RNApol_su_b/EpuA"/>
</dbReference>
<dbReference type="AlphaFoldDB" id="A0A927MQU5"/>
<gene>
    <name evidence="3" type="ORF">H4683_002806</name>
</gene>
<comment type="caution">
    <text evidence="3">The sequence shown here is derived from an EMBL/GenBank/DDBJ whole genome shotgun (WGS) entry which is preliminary data.</text>
</comment>
<sequence length="113" mass="13146">MDDKLNNSKQEESKKRRSTMPATPASRRERKHRKYRNQRNVQVEEETLKKTLWVQIRILPIWLRILLVLSLLTGVAVIGAMIGYSYIGNGEPGDVLKKETWTHIFDIIKGKES</sequence>
<reference evidence="3" key="1">
    <citation type="submission" date="2020-10" db="EMBL/GenBank/DDBJ databases">
        <title>Genomic Encyclopedia of Type Strains, Phase IV (KMG-IV): sequencing the most valuable type-strain genomes for metagenomic binning, comparative biology and taxonomic classification.</title>
        <authorList>
            <person name="Goeker M."/>
        </authorList>
    </citation>
    <scope>NUCLEOTIDE SEQUENCE</scope>
    <source>
        <strain evidence="3">DSM 13886</strain>
    </source>
</reference>
<dbReference type="Pfam" id="PF11772">
    <property type="entry name" value="EpuA"/>
    <property type="match status" value="1"/>
</dbReference>
<feature type="transmembrane region" description="Helical" evidence="2">
    <location>
        <begin position="65"/>
        <end position="87"/>
    </location>
</feature>
<evidence type="ECO:0008006" key="5">
    <source>
        <dbReference type="Google" id="ProtNLM"/>
    </source>
</evidence>
<accession>A0A927MQU5</accession>
<protein>
    <recommendedName>
        <fullName evidence="5">DNA-directed RNA polymerase subunit beta</fullName>
    </recommendedName>
</protein>
<evidence type="ECO:0000313" key="4">
    <source>
        <dbReference type="Proteomes" id="UP000658225"/>
    </source>
</evidence>
<dbReference type="EMBL" id="JADBEL010000016">
    <property type="protein sequence ID" value="MBE1555686.1"/>
    <property type="molecule type" value="Genomic_DNA"/>
</dbReference>
<keyword evidence="2" id="KW-1133">Transmembrane helix</keyword>
<evidence type="ECO:0000256" key="1">
    <source>
        <dbReference type="SAM" id="MobiDB-lite"/>
    </source>
</evidence>
<name>A0A927MQU5_9BACL</name>
<keyword evidence="2" id="KW-0472">Membrane</keyword>
<feature type="region of interest" description="Disordered" evidence="1">
    <location>
        <begin position="1"/>
        <end position="39"/>
    </location>
</feature>
<dbReference type="Proteomes" id="UP000658225">
    <property type="component" value="Unassembled WGS sequence"/>
</dbReference>
<keyword evidence="4" id="KW-1185">Reference proteome</keyword>
<feature type="compositionally biased region" description="Basic residues" evidence="1">
    <location>
        <begin position="28"/>
        <end position="37"/>
    </location>
</feature>